<dbReference type="EMBL" id="VSDQ01000577">
    <property type="protein sequence ID" value="TYA78526.1"/>
    <property type="molecule type" value="Genomic_DNA"/>
</dbReference>
<keyword evidence="1" id="KW-0732">Signal</keyword>
<reference evidence="2 3" key="1">
    <citation type="submission" date="2019-08" db="EMBL/GenBank/DDBJ databases">
        <title>Seonamhaeicola sediminis sp. nov., isolated from marine sediment.</title>
        <authorList>
            <person name="Cao W.R."/>
        </authorList>
    </citation>
    <scope>NUCLEOTIDE SEQUENCE [LARGE SCALE GENOMIC DNA]</scope>
    <source>
        <strain evidence="2 3">B011</strain>
    </source>
</reference>
<gene>
    <name evidence="2" type="ORF">FUA24_09220</name>
</gene>
<keyword evidence="3" id="KW-1185">Reference proteome</keyword>
<proteinExistence type="predicted"/>
<sequence length="312" mass="34716">MRKLTLIFLFVTVVWQISNAQQDPQFTQYTYNMSVINPAYTTGDLGILNLGADYRKQWAGATGGPITMSFFAHTPFSNKIEMGITFTSDEIGEDVIKLNENNINADFAYRLNLGDNKNISFGLKAGFTLYDSAFKGRLVDSNDEVFQNNVNQIYPTIGIGAYYSTDQYYVGLSTPNLLKSTQLDDVSTANTLGTEEIHLYLIGGYVFNLNDNLKLKPSFMLRGVKGAPINADVSINALLNERIEAGLSYRYDDAISGILGFRITPTFKVAYAYDRTVSQFSGYNNGSHEIVLLLDLSLLNAKGGYKKSPRFF</sequence>
<name>A0A5D0I4C0_9FLAO</name>
<evidence type="ECO:0000313" key="3">
    <source>
        <dbReference type="Proteomes" id="UP000323930"/>
    </source>
</evidence>
<dbReference type="RefSeq" id="WP_148541611.1">
    <property type="nucleotide sequence ID" value="NZ_VSDQ01000577.1"/>
</dbReference>
<evidence type="ECO:0000256" key="1">
    <source>
        <dbReference type="SAM" id="SignalP"/>
    </source>
</evidence>
<dbReference type="AlphaFoldDB" id="A0A5D0I4C0"/>
<dbReference type="InterPro" id="IPR019861">
    <property type="entry name" value="PorP/SprF_Bacteroidetes"/>
</dbReference>
<feature type="signal peptide" evidence="1">
    <location>
        <begin position="1"/>
        <end position="20"/>
    </location>
</feature>
<evidence type="ECO:0000313" key="2">
    <source>
        <dbReference type="EMBL" id="TYA78526.1"/>
    </source>
</evidence>
<feature type="chain" id="PRO_5022869602" evidence="1">
    <location>
        <begin position="21"/>
        <end position="312"/>
    </location>
</feature>
<dbReference type="Pfam" id="PF11751">
    <property type="entry name" value="PorP_SprF"/>
    <property type="match status" value="1"/>
</dbReference>
<comment type="caution">
    <text evidence="2">The sequence shown here is derived from an EMBL/GenBank/DDBJ whole genome shotgun (WGS) entry which is preliminary data.</text>
</comment>
<dbReference type="NCBIfam" id="TIGR03519">
    <property type="entry name" value="T9SS_PorP_fam"/>
    <property type="match status" value="1"/>
</dbReference>
<protein>
    <submittedName>
        <fullName evidence="2">Type IX secretion system membrane protein PorP/SprF</fullName>
    </submittedName>
</protein>
<organism evidence="2 3">
    <name type="scientific">Seonamhaeicola marinus</name>
    <dbReference type="NCBI Taxonomy" id="1912246"/>
    <lineage>
        <taxon>Bacteria</taxon>
        <taxon>Pseudomonadati</taxon>
        <taxon>Bacteroidota</taxon>
        <taxon>Flavobacteriia</taxon>
        <taxon>Flavobacteriales</taxon>
        <taxon>Flavobacteriaceae</taxon>
    </lineage>
</organism>
<dbReference type="Proteomes" id="UP000323930">
    <property type="component" value="Unassembled WGS sequence"/>
</dbReference>
<accession>A0A5D0I4C0</accession>
<dbReference type="OrthoDB" id="1114455at2"/>